<dbReference type="Pfam" id="PF03720">
    <property type="entry name" value="UDPG_MGDP_dh_C"/>
    <property type="match status" value="1"/>
</dbReference>
<dbReference type="PANTHER" id="PTHR43491:SF1">
    <property type="entry name" value="UDP-N-ACETYL-D-MANNOSAMINE DEHYDROGENASE"/>
    <property type="match status" value="1"/>
</dbReference>
<dbReference type="SUPFAM" id="SSF52413">
    <property type="entry name" value="UDP-glucose/GDP-mannose dehydrogenase C-terminal domain"/>
    <property type="match status" value="1"/>
</dbReference>
<dbReference type="NCBIfam" id="TIGR03026">
    <property type="entry name" value="NDP-sugDHase"/>
    <property type="match status" value="1"/>
</dbReference>
<evidence type="ECO:0000313" key="6">
    <source>
        <dbReference type="Proteomes" id="UP001500979"/>
    </source>
</evidence>
<dbReference type="InterPro" id="IPR014027">
    <property type="entry name" value="UDP-Glc/GDP-Man_DH_C"/>
</dbReference>
<dbReference type="RefSeq" id="WP_344677691.1">
    <property type="nucleotide sequence ID" value="NZ_BAAAUX010000002.1"/>
</dbReference>
<dbReference type="EMBL" id="BAAAUX010000002">
    <property type="protein sequence ID" value="GAA2775833.1"/>
    <property type="molecule type" value="Genomic_DNA"/>
</dbReference>
<dbReference type="InterPro" id="IPR036291">
    <property type="entry name" value="NAD(P)-bd_dom_sf"/>
</dbReference>
<keyword evidence="2" id="KW-0520">NAD</keyword>
<dbReference type="SUPFAM" id="SSF51735">
    <property type="entry name" value="NAD(P)-binding Rossmann-fold domains"/>
    <property type="match status" value="1"/>
</dbReference>
<organism evidence="5 6">
    <name type="scientific">Saccharopolyspora taberi</name>
    <dbReference type="NCBI Taxonomy" id="60895"/>
    <lineage>
        <taxon>Bacteria</taxon>
        <taxon>Bacillati</taxon>
        <taxon>Actinomycetota</taxon>
        <taxon>Actinomycetes</taxon>
        <taxon>Pseudonocardiales</taxon>
        <taxon>Pseudonocardiaceae</taxon>
        <taxon>Saccharopolyspora</taxon>
    </lineage>
</organism>
<dbReference type="InterPro" id="IPR001732">
    <property type="entry name" value="UDP-Glc/GDP-Man_DH_N"/>
</dbReference>
<dbReference type="PIRSF" id="PIRSF500136">
    <property type="entry name" value="UDP_ManNAc_DH"/>
    <property type="match status" value="1"/>
</dbReference>
<evidence type="ECO:0000256" key="2">
    <source>
        <dbReference type="ARBA" id="ARBA00023027"/>
    </source>
</evidence>
<dbReference type="PANTHER" id="PTHR43491">
    <property type="entry name" value="UDP-N-ACETYL-D-MANNOSAMINE DEHYDROGENASE"/>
    <property type="match status" value="1"/>
</dbReference>
<sequence>MTANPLALAVNGREYQLFERLVPFTEHNGRTGEAIAVVGLGYVGLPTAYALAARGAAVTGFDISRGRLGEIRAGDVDLPDDQRLGLAGVLESGRLRLSDDPAALGAAESVIVCVPTPVDEDHTPDLSALRAACETVAEQARTGQTIILTSTTFVGTTRLLLAEPLRRRGMRIGTDVHVAFSPERIDPGNLDHTQRETPRVVGGVTSRCAQRAARVIRRSTDSVYLVSSPEAAELTKLYENIFRAVNLALANEIADVCHDLDLDPIEVTVAAGTKPYGFLGSFPGPGVGGHCIPCDPHYLLWQLRGHQVRAPMIEQAMTSIEQRPERVVDRVLEELADAGLAPGDARVAVVGVSYKAGVRDLRESPALPIITGLRRAGVDVDYHDPLVPEVRLADGSSLRSKPGGPDWDLVLMHTLHPGFDYGWASLCPLVLDATYQFDQAPHRKFV</sequence>
<comment type="caution">
    <text evidence="5">The sequence shown here is derived from an EMBL/GenBank/DDBJ whole genome shotgun (WGS) entry which is preliminary data.</text>
</comment>
<dbReference type="SMART" id="SM00984">
    <property type="entry name" value="UDPG_MGDP_dh_C"/>
    <property type="match status" value="1"/>
</dbReference>
<keyword evidence="6" id="KW-1185">Reference proteome</keyword>
<dbReference type="InterPro" id="IPR028359">
    <property type="entry name" value="UDP_ManNAc/GlcNAc_DH"/>
</dbReference>
<evidence type="ECO:0000256" key="1">
    <source>
        <dbReference type="ARBA" id="ARBA00023002"/>
    </source>
</evidence>
<accession>A0ABN3V2K2</accession>
<dbReference type="Pfam" id="PF00984">
    <property type="entry name" value="UDPG_MGDP_dh"/>
    <property type="match status" value="1"/>
</dbReference>
<dbReference type="SUPFAM" id="SSF48179">
    <property type="entry name" value="6-phosphogluconate dehydrogenase C-terminal domain-like"/>
    <property type="match status" value="1"/>
</dbReference>
<protein>
    <submittedName>
        <fullName evidence="5">Nucleotide sugar dehydrogenase</fullName>
    </submittedName>
</protein>
<evidence type="ECO:0000313" key="5">
    <source>
        <dbReference type="EMBL" id="GAA2775833.1"/>
    </source>
</evidence>
<name>A0ABN3V2K2_9PSEU</name>
<feature type="domain" description="UDP-glucose/GDP-mannose dehydrogenase C-terminal" evidence="4">
    <location>
        <begin position="348"/>
        <end position="439"/>
    </location>
</feature>
<dbReference type="InterPro" id="IPR008927">
    <property type="entry name" value="6-PGluconate_DH-like_C_sf"/>
</dbReference>
<reference evidence="5 6" key="1">
    <citation type="journal article" date="2019" name="Int. J. Syst. Evol. Microbiol.">
        <title>The Global Catalogue of Microorganisms (GCM) 10K type strain sequencing project: providing services to taxonomists for standard genome sequencing and annotation.</title>
        <authorList>
            <consortium name="The Broad Institute Genomics Platform"/>
            <consortium name="The Broad Institute Genome Sequencing Center for Infectious Disease"/>
            <person name="Wu L."/>
            <person name="Ma J."/>
        </authorList>
    </citation>
    <scope>NUCLEOTIDE SEQUENCE [LARGE SCALE GENOMIC DNA]</scope>
    <source>
        <strain evidence="5 6">JCM 9383</strain>
    </source>
</reference>
<evidence type="ECO:0000256" key="3">
    <source>
        <dbReference type="PIRNR" id="PIRNR000124"/>
    </source>
</evidence>
<dbReference type="InterPro" id="IPR014026">
    <property type="entry name" value="UDP-Glc/GDP-Man_DH_dimer"/>
</dbReference>
<dbReference type="Gene3D" id="3.40.50.720">
    <property type="entry name" value="NAD(P)-binding Rossmann-like Domain"/>
    <property type="match status" value="2"/>
</dbReference>
<proteinExistence type="inferred from homology"/>
<comment type="similarity">
    <text evidence="3">Belongs to the UDP-glucose/GDP-mannose dehydrogenase family.</text>
</comment>
<dbReference type="Pfam" id="PF03721">
    <property type="entry name" value="UDPG_MGDP_dh_N"/>
    <property type="match status" value="1"/>
</dbReference>
<evidence type="ECO:0000259" key="4">
    <source>
        <dbReference type="SMART" id="SM00984"/>
    </source>
</evidence>
<dbReference type="InterPro" id="IPR017476">
    <property type="entry name" value="UDP-Glc/GDP-Man"/>
</dbReference>
<dbReference type="Proteomes" id="UP001500979">
    <property type="component" value="Unassembled WGS sequence"/>
</dbReference>
<keyword evidence="1" id="KW-0560">Oxidoreductase</keyword>
<dbReference type="InterPro" id="IPR036220">
    <property type="entry name" value="UDP-Glc/GDP-Man_DH_C_sf"/>
</dbReference>
<gene>
    <name evidence="5" type="ORF">GCM10010470_05230</name>
</gene>
<dbReference type="PIRSF" id="PIRSF000124">
    <property type="entry name" value="UDPglc_GDPman_dh"/>
    <property type="match status" value="1"/>
</dbReference>